<dbReference type="EMBL" id="AKHW03004011">
    <property type="protein sequence ID" value="KYO31937.1"/>
    <property type="molecule type" value="Genomic_DNA"/>
</dbReference>
<dbReference type="AlphaFoldDB" id="A0A151N5F6"/>
<name>A0A151N5F6_ALLMI</name>
<protein>
    <submittedName>
        <fullName evidence="1">Uncharacterized protein</fullName>
    </submittedName>
</protein>
<gene>
    <name evidence="1" type="ORF">Y1Q_0012167</name>
</gene>
<sequence>MPRSGEPFHHQSSCEIWNILTRKKQNSTSCLPSDTYETSMAKTFIPEFSVISPQMYEENCLKRLHTST</sequence>
<keyword evidence="2" id="KW-1185">Reference proteome</keyword>
<comment type="caution">
    <text evidence="1">The sequence shown here is derived from an EMBL/GenBank/DDBJ whole genome shotgun (WGS) entry which is preliminary data.</text>
</comment>
<evidence type="ECO:0000313" key="2">
    <source>
        <dbReference type="Proteomes" id="UP000050525"/>
    </source>
</evidence>
<proteinExistence type="predicted"/>
<reference evidence="1 2" key="1">
    <citation type="journal article" date="2012" name="Genome Biol.">
        <title>Sequencing three crocodilian genomes to illuminate the evolution of archosaurs and amniotes.</title>
        <authorList>
            <person name="St John J.A."/>
            <person name="Braun E.L."/>
            <person name="Isberg S.R."/>
            <person name="Miles L.G."/>
            <person name="Chong A.Y."/>
            <person name="Gongora J."/>
            <person name="Dalzell P."/>
            <person name="Moran C."/>
            <person name="Bed'hom B."/>
            <person name="Abzhanov A."/>
            <person name="Burgess S.C."/>
            <person name="Cooksey A.M."/>
            <person name="Castoe T.A."/>
            <person name="Crawford N.G."/>
            <person name="Densmore L.D."/>
            <person name="Drew J.C."/>
            <person name="Edwards S.V."/>
            <person name="Faircloth B.C."/>
            <person name="Fujita M.K."/>
            <person name="Greenwold M.J."/>
            <person name="Hoffmann F.G."/>
            <person name="Howard J.M."/>
            <person name="Iguchi T."/>
            <person name="Janes D.E."/>
            <person name="Khan S.Y."/>
            <person name="Kohno S."/>
            <person name="de Koning A.J."/>
            <person name="Lance S.L."/>
            <person name="McCarthy F.M."/>
            <person name="McCormack J.E."/>
            <person name="Merchant M.E."/>
            <person name="Peterson D.G."/>
            <person name="Pollock D.D."/>
            <person name="Pourmand N."/>
            <person name="Raney B.J."/>
            <person name="Roessler K.A."/>
            <person name="Sanford J.R."/>
            <person name="Sawyer R.H."/>
            <person name="Schmidt C.J."/>
            <person name="Triplett E.W."/>
            <person name="Tuberville T.D."/>
            <person name="Venegas-Anaya M."/>
            <person name="Howard J.T."/>
            <person name="Jarvis E.D."/>
            <person name="Guillette L.J.Jr."/>
            <person name="Glenn T.C."/>
            <person name="Green R.E."/>
            <person name="Ray D.A."/>
        </authorList>
    </citation>
    <scope>NUCLEOTIDE SEQUENCE [LARGE SCALE GENOMIC DNA]</scope>
    <source>
        <strain evidence="1">KSC_2009_1</strain>
    </source>
</reference>
<dbReference type="Proteomes" id="UP000050525">
    <property type="component" value="Unassembled WGS sequence"/>
</dbReference>
<accession>A0A151N5F6</accession>
<evidence type="ECO:0000313" key="1">
    <source>
        <dbReference type="EMBL" id="KYO31937.1"/>
    </source>
</evidence>
<organism evidence="1 2">
    <name type="scientific">Alligator mississippiensis</name>
    <name type="common">American alligator</name>
    <dbReference type="NCBI Taxonomy" id="8496"/>
    <lineage>
        <taxon>Eukaryota</taxon>
        <taxon>Metazoa</taxon>
        <taxon>Chordata</taxon>
        <taxon>Craniata</taxon>
        <taxon>Vertebrata</taxon>
        <taxon>Euteleostomi</taxon>
        <taxon>Archelosauria</taxon>
        <taxon>Archosauria</taxon>
        <taxon>Crocodylia</taxon>
        <taxon>Alligatoridae</taxon>
        <taxon>Alligatorinae</taxon>
        <taxon>Alligator</taxon>
    </lineage>
</organism>